<evidence type="ECO:0000313" key="4">
    <source>
        <dbReference type="Proteomes" id="UP001589700"/>
    </source>
</evidence>
<keyword evidence="2" id="KW-1133">Transmembrane helix</keyword>
<dbReference type="Proteomes" id="UP001589700">
    <property type="component" value="Unassembled WGS sequence"/>
</dbReference>
<evidence type="ECO:0000256" key="1">
    <source>
        <dbReference type="SAM" id="MobiDB-lite"/>
    </source>
</evidence>
<dbReference type="EMBL" id="JBHMDY010000002">
    <property type="protein sequence ID" value="MFB9258955.1"/>
    <property type="molecule type" value="Genomic_DNA"/>
</dbReference>
<sequence>MSYDEQHRRPGDLDGAPGAYEHPAPDDGPGYWAERWTEFKRLFAQNWHENGTKERVYLCVAVIVVVFVWEFLVRVAMSVA</sequence>
<evidence type="ECO:0000313" key="3">
    <source>
        <dbReference type="EMBL" id="MFB9258955.1"/>
    </source>
</evidence>
<comment type="caution">
    <text evidence="3">The sequence shown here is derived from an EMBL/GenBank/DDBJ whole genome shotgun (WGS) entry which is preliminary data.</text>
</comment>
<keyword evidence="4" id="KW-1185">Reference proteome</keyword>
<dbReference type="RefSeq" id="WP_182632531.1">
    <property type="nucleotide sequence ID" value="NZ_JAALDM010000153.1"/>
</dbReference>
<organism evidence="3 4">
    <name type="scientific">Dietzia aerolata</name>
    <dbReference type="NCBI Taxonomy" id="595984"/>
    <lineage>
        <taxon>Bacteria</taxon>
        <taxon>Bacillati</taxon>
        <taxon>Actinomycetota</taxon>
        <taxon>Actinomycetes</taxon>
        <taxon>Mycobacteriales</taxon>
        <taxon>Dietziaceae</taxon>
        <taxon>Dietzia</taxon>
    </lineage>
</organism>
<accession>A0ABV5JPT6</accession>
<reference evidence="3 4" key="1">
    <citation type="submission" date="2024-09" db="EMBL/GenBank/DDBJ databases">
        <authorList>
            <person name="Sun Q."/>
            <person name="Mori K."/>
        </authorList>
    </citation>
    <scope>NUCLEOTIDE SEQUENCE [LARGE SCALE GENOMIC DNA]</scope>
    <source>
        <strain evidence="3 4">CCM 7659</strain>
    </source>
</reference>
<proteinExistence type="predicted"/>
<feature type="region of interest" description="Disordered" evidence="1">
    <location>
        <begin position="1"/>
        <end position="29"/>
    </location>
</feature>
<protein>
    <submittedName>
        <fullName evidence="3">Uncharacterized protein</fullName>
    </submittedName>
</protein>
<feature type="compositionally biased region" description="Basic and acidic residues" evidence="1">
    <location>
        <begin position="1"/>
        <end position="12"/>
    </location>
</feature>
<name>A0ABV5JPT6_9ACTN</name>
<gene>
    <name evidence="3" type="ORF">ACFFVD_04000</name>
</gene>
<feature type="transmembrane region" description="Helical" evidence="2">
    <location>
        <begin position="56"/>
        <end position="77"/>
    </location>
</feature>
<keyword evidence="2" id="KW-0812">Transmembrane</keyword>
<keyword evidence="2" id="KW-0472">Membrane</keyword>
<evidence type="ECO:0000256" key="2">
    <source>
        <dbReference type="SAM" id="Phobius"/>
    </source>
</evidence>